<reference evidence="1" key="1">
    <citation type="submission" date="2014-11" db="EMBL/GenBank/DDBJ databases">
        <authorList>
            <person name="Amaro Gonzalez C."/>
        </authorList>
    </citation>
    <scope>NUCLEOTIDE SEQUENCE</scope>
</reference>
<name>A0A0E9WXR4_ANGAN</name>
<dbReference type="AlphaFoldDB" id="A0A0E9WXR4"/>
<organism evidence="1">
    <name type="scientific">Anguilla anguilla</name>
    <name type="common">European freshwater eel</name>
    <name type="synonym">Muraena anguilla</name>
    <dbReference type="NCBI Taxonomy" id="7936"/>
    <lineage>
        <taxon>Eukaryota</taxon>
        <taxon>Metazoa</taxon>
        <taxon>Chordata</taxon>
        <taxon>Craniata</taxon>
        <taxon>Vertebrata</taxon>
        <taxon>Euteleostomi</taxon>
        <taxon>Actinopterygii</taxon>
        <taxon>Neopterygii</taxon>
        <taxon>Teleostei</taxon>
        <taxon>Anguilliformes</taxon>
        <taxon>Anguillidae</taxon>
        <taxon>Anguilla</taxon>
    </lineage>
</organism>
<evidence type="ECO:0000313" key="1">
    <source>
        <dbReference type="EMBL" id="JAH94380.1"/>
    </source>
</evidence>
<proteinExistence type="predicted"/>
<accession>A0A0E9WXR4</accession>
<dbReference type="EMBL" id="GBXM01014197">
    <property type="protein sequence ID" value="JAH94380.1"/>
    <property type="molecule type" value="Transcribed_RNA"/>
</dbReference>
<protein>
    <submittedName>
        <fullName evidence="1">Uncharacterized protein</fullName>
    </submittedName>
</protein>
<sequence length="56" mass="5988">MGGTEGAVAPPFLNGTQSATSCACKSPATLFIAQWPTGSTSHQKRWLNSNNHHQYV</sequence>
<reference evidence="1" key="2">
    <citation type="journal article" date="2015" name="Fish Shellfish Immunol.">
        <title>Early steps in the European eel (Anguilla anguilla)-Vibrio vulnificus interaction in the gills: Role of the RtxA13 toxin.</title>
        <authorList>
            <person name="Callol A."/>
            <person name="Pajuelo D."/>
            <person name="Ebbesson L."/>
            <person name="Teles M."/>
            <person name="MacKenzie S."/>
            <person name="Amaro C."/>
        </authorList>
    </citation>
    <scope>NUCLEOTIDE SEQUENCE</scope>
</reference>